<dbReference type="GO" id="GO:0051959">
    <property type="term" value="F:dynein light intermediate chain binding"/>
    <property type="evidence" value="ECO:0007669"/>
    <property type="project" value="InterPro"/>
</dbReference>
<dbReference type="GO" id="GO:0060294">
    <property type="term" value="P:cilium movement involved in cell motility"/>
    <property type="evidence" value="ECO:0007669"/>
    <property type="project" value="TreeGrafter"/>
</dbReference>
<dbReference type="SUPFAM" id="SSF52540">
    <property type="entry name" value="P-loop containing nucleoside triphosphate hydrolases"/>
    <property type="match status" value="1"/>
</dbReference>
<proteinExistence type="predicted"/>
<keyword evidence="1" id="KW-0175">Coiled coil</keyword>
<feature type="compositionally biased region" description="Basic and acidic residues" evidence="2">
    <location>
        <begin position="508"/>
        <end position="521"/>
    </location>
</feature>
<keyword evidence="4" id="KW-1185">Reference proteome</keyword>
<feature type="region of interest" description="Disordered" evidence="2">
    <location>
        <begin position="3876"/>
        <end position="3917"/>
    </location>
</feature>
<feature type="region of interest" description="Disordered" evidence="2">
    <location>
        <begin position="740"/>
        <end position="763"/>
    </location>
</feature>
<comment type="caution">
    <text evidence="3">The sequence shown here is derived from an EMBL/GenBank/DDBJ whole genome shotgun (WGS) entry which is preliminary data.</text>
</comment>
<dbReference type="GO" id="GO:0097729">
    <property type="term" value="C:9+2 motile cilium"/>
    <property type="evidence" value="ECO:0007669"/>
    <property type="project" value="TreeGrafter"/>
</dbReference>
<feature type="region of interest" description="Disordered" evidence="2">
    <location>
        <begin position="2529"/>
        <end position="2549"/>
    </location>
</feature>
<dbReference type="GO" id="GO:0045505">
    <property type="term" value="F:dynein intermediate chain binding"/>
    <property type="evidence" value="ECO:0007669"/>
    <property type="project" value="InterPro"/>
</dbReference>
<protein>
    <submittedName>
        <fullName evidence="3">Unnamed protein product</fullName>
    </submittedName>
</protein>
<dbReference type="Gene3D" id="3.40.50.300">
    <property type="entry name" value="P-loop containing nucleotide triphosphate hydrolases"/>
    <property type="match status" value="3"/>
</dbReference>
<sequence>MEMSSARAGPAQQRRPNTASRSRQDKLERLSSIDGIGPVSLADRLNLNWKSIPAKKEAKLYAPSANKLSDHAGNNKAQNPMMAVQESKNHNPPPTKSLKNVASRPGSLLEAHVAAFEQRLTRFKGGQGIEFSDLAGWVDEKRAFDHMTNMKGLERIQQMIFFFSWKRQAVQRRVHRVQERLACSLFTCHPVASRLLMDVRDVCAEIESEAEREYVEPNTVFTLDHLRHIHQERASIAKCAISKKIDVLCGVIDEATRELSRYKEAGGRGYAITDHESFSKALRLSSLRERMFIFLRLVDFHIAEAVYLHVAFMVRDIRARVCGVPTVASCSPVIPSVEDKRSMYLHIADDTRNLTSPGRTCQVIEYTVQPQESDALKVTTPGLYLCLEDDVDFKEDVDSAKMQFTPAKAEVLELVHSIFLKYCVAMDGLPRVLTNSRFEHVLTPFVPTLRREFSENLLKSSHLALESYEPELREIRTALDLHFRRIGILQQEHLRCVRAIKVAEHESPVEATKRDSTREPNDNEDEDEDTRLSELPDLATSAAAYELAKKTWNRFVQYADSSAPILQVGFLLFDQSVFVDKLRSHISNRVAEMDDALPSIYQQFLTSLLEDVDGRIEKVTKIPTNLAEANIWLAQVTSMMSTHPFRQHLDMKIDNLARLKALIKERGLMSFEPELQDSIRKLELTWESVIETLLMCLARVEERGSEHRRSVQDVVTKVDEYVTGQLQRIVKTFEALPSGCEKDDEVDEDRDHVDTHDDPSTKEELVQQLEDLVSMDLERKNVVHQFEEYDREHRAIMDMPPLQQIVWASSVSSSSSDNLSAVSITDKLPSELLLLYIVTSLELRQWFDSWLKMRDKWLGSPLTGVHPGTMINRIKPFRRRLGYASSRLSRLSSVLVQTLPIETSGLSQQFEDEDKKGYASFAKKDFELMRAFDSSIEDMLNCNRIFQAISSGAFSEARWATMHQLLNVQIAPTRTSSRGHLTLRDMKKKCDASQINAFLEVCDECIVEAKLHMKLEQARQRLARIEVRVEETNYSVRCEGVAEALAQLDEIAIDLKLCLFHQNPKLQLCLELRTELEHKVTICEHIMGYQKYWRLKCEATKLHEIDEFFSKRFSGGGGVDFAIPRSHAAQHKTGIKQEQTVWQAFLDASHGWSDRLRRLFFVKPHQAQTEQVKLSQRGKKSSVPVVSASTTLHGRLSTATKSMDCTLDDVVECFDGFEFEANLTACERGVELVRNYLELLQEKTPRLYCLDEDMMLQLLLRDSDMQQLHQSLAICFPRVHRFAMSLTANRVGSTIEPLGKQDSSPSMPVRASRTDGTIVIVGIEGMQENVDVPDKSGRFRLPVAKIGRVKFWFTRLEEEMSSMVLTDTKHALEWMTYAFDCAEFAGYDSLLPQSIATACGLRFTYNMNKALQQERHQRVIEELHLIEDTTHKELQSLAALRRADKKASFRLESMILLSNQHARIVRQFLNLAEQGQEEEARFFWGMQFQTRAFVEITSTPSSTTQPSPGKHLKRDKFELFPTGPEFLKTPSFGHTGQSVNMTVYCQVAHLQIPLGQEFVGWGRLATISPFTQRCIYALFSALRMHHTALVVPYNVEKARKDPSTILWGIAQMLMKPCIEVSCQPSAGIAILQHLENLMDATSKLNGFLIVRHLLQLSSAMISTMQARMLQHFHQAPPSGNCSVHHSQQLISNSLVLPRFPGGASYRASAIFIPLESPEDLERSRLMQSVRTQFRAVAVTRPALQYVVELMLAADGFMQQQVQELNVIEAFKAIGTMEAGSFCALNAELLIARVVLEAQRLGEDYRVVWDLNPVSAGGSAMKTLFQSRQSVGSNVSSGNIDIREGQTIFRHAFMSAIETLIGEWQRTDLNVSMELVNSLLARAFPESKGGRLVSKSKGDEEAVAAAVSIYLESALSLPGDCEQFKLIMELWRALQRFPAALVCGPPGSGKTTCVTALHRALIALDLSEQNQENENGVQRNSLVRLPSAMTQLIILNPQLLTHDQLYTNIATACRAVEDENAQTPSSIRSFRWILVDGEVDGGVLDRLLECDNRAIPSKVSLPSSSVWYRGSNRSVLSGDCADSNVGPRIFFERVGMIDLSPSALCRCWNLQVPASCITVSRIINAWRTRWESQLVFPSESRGFQAMVTVFGTVDVLISRVCVSFTNEEIALDPSGETKEATNSGVLSLGYLPLNHVTQTALSLVSYCCFQNKQLLQELSYFRLVELTAFAVLWGFCGHLVDSSKHKLENYVRAKSKEYSEIKHLAELPRGLLDANHFDDVWDELQPRFTVPLSLQPFAETNSRTKPEIRIESTLDPVSGQILVLVPAATSLLRICMLLLHSSHSFLLVGPAASGKTSLLRWIIYRNREAETAEMKIETSLDERHVHGILDWMAMPAAWFRPFNQNNCTADCRAKMREETELFAGRAKHSFVFFDDLDASGEITNKSQVHFVRTMLDHRMGYSSKHGGFLAVEKHVGAGMRIEENDSQSVSPALARFMRHFTVLRAPTYSRKELLSVFRIKFQHHFRVEPSRRNTERRLSAKGGMGGAGSSQQLPIEEVILRASIDFASEMAVLQQQELPDYPSFLLFNLHHLCMLLERSLSFAASVSGSKRGDANQRSEGTTLVMLGKAHQSWLSELQNVFLSSFSIENPTISSQTIKISSNDETQKKISALLRYLSEKYFSVAFRGSNDHSFSVPVEALHFLVKLAEHHAQAPLLQPRLIQLRELLNEQMTAASGASRRSSDQGGGASTGNNSSSAPIELVSSALLEIAANTTNVDPSDAPGYYTKRSHRYSCGQLSTAETTLLLGSSWCLSQVTHLVHALGQQQNIVVTSSLNHRWLLPDRLLRLACDIHGYKVFELAEKYDEEGVEGDCYKQVIQHVLGSAGVRQERVALWVREHQLKPCHSSVNQDANNLVDIFQELCQDKLPSLALLPGGEELRDELVLSCIQDRKSLEVVTEVVLMTEFQRRLQQNLRLCIFEEANDDRLVPDEVQTSQSIPHFINWMKTKPSCHWRRLVFSGSDLQRLISEVTKAVLTSPKLCGLALGADQAARYLLLFQNVHLLMMCTLTEEMQPSYQLDYFLSFMVNTFIIYDNKTHTHRRKIDRLESNIKTLSFARDKIVPSLERRKQTFESELAEIVAYLNELSLHPLLNNQSDDSEGILDNVLTDEEVTADPIVEESQWALRSNCEELKMKKNETTLRLEEVSRFLAEWYHVADRTNGLYAKWTQELAIEKSITEAELLGVAIYVGALRGYSNLTAQPTDAQKCLNLLKDFIAKNVTSDHHNEIGEWLDGASTENDTDDDNIEITHLIWTSRFPFLYNADIHRTVRLADALCDRIPVFVDPSGVFQRFLVHIFSGHTLFSTLPCCGTAGEVESDNPSATKESMVLSCDDPKLELLLQDAQRLAVPVLLINFRSYDAKLLDRLQPFMNHQRLSHAPPRRPMLRELTVKYYEDQRKQKQRRTSIAGSAMAAMSSLAQTAASVGGGAALMTRRAVRAGKHKAMTIEPMSVAAAVSSNMMLGPVSSDLTKMPDRRDVRGNIPATTSSTRCFQIYAVTATPVQPATQHSLVGQLSHFSIALPNSELETLVQQSWIGKTQPRLLQELRGDQIGLADCWVKMIQNRVQLNQLLVNLTPSMVDREDSPFVTRKTNRAVTIQLQESYSELALQFANDYHAELIWCARKLRLKEKNAELACARAMFAPTSIPLVDVARCIRIMTSLRLRPHPLPFYPQNFRYLEAASQPLEYQGDETVQFSVKAIMARISTGFVSDSHRYIFSLLQTLTQQQRIQESLPNDEVQSAAWKDAVVWLISNSVRKTNLDKGSLEQIYTNAEKHQVLGIFPGCKISVRFTGGSGTSLVERLRRRVKLCAYLFNGWKASRSNKDPRGKRTAPRPLPHTSMTATPGRHLEKPISSHSGSNDSNELAIDQLQQSMESLLAASEALWYEWKTSRVRLQLDLEHLLRNLGYHDVSALNLSERNNTILPCPVSLVTLDGMVANLQLDRTQTSPDEPTGLWRQSLVNLLVAKTLFPANFSNAVVRYLNQNGNEVNPTSILSERKLTGPVENEINASTAERWTKWPSPASLVADIAPSRGKHSRTHLPRALILYLPGERNDIELMLSCWDIAVFVDAHFENTTLRDELIMLVTTKHKFVLELLDAKDVEAALTLVSQIINEHALLSVPEWYLLTSFAVARAINNAILAIVDRIAVYSSESQGRLRLIVHDSCSERTTEKIVQHKLVDEHGTSDATASALTSAVLLNHTHKGDVSRFEEVGSVTTDLEDIILHVLAIDEVSFSTVEREQMIHKLLQLLHGSYDQTCDRTDATMDTGAKISAEILSDLVSVGELSLETFADKACSEWLQQHTISKGGVAYERLWSSFCQIRAIFESVHAVSEVSGTAGDGESSSVLFFPWCSFTIELANQYRAFEAINKSLATLRAPSTFNTESRSELWNQQQMLASFARGYIPFEMTQRFFNGTGWPRQASGTVSIAQMLLLITCRVGVLVRCLRGDRAWALNLAVVSDACGFIRELRMYTATQQSLPESELMLVVELDSTLDVVDPSTAASEEEQQKRKALAIAKRLGAVSSVDESANDWHGAVLQNTDSGSKSWGIRVDGLTLIEKGSSTKLYPLPMCRVTCQPRTDTMPTVEVPMLILPSMSSYQPTPTISQDLNIGVRVVLGRSINSIVDMEAKPIPSEPMQYAIGVTVFPDDDINDNN</sequence>
<accession>A0A9W6TBT7</accession>
<dbReference type="InterPro" id="IPR026983">
    <property type="entry name" value="DHC"/>
</dbReference>
<dbReference type="EMBL" id="BSXW01000036">
    <property type="protein sequence ID" value="GMF10299.1"/>
    <property type="molecule type" value="Genomic_DNA"/>
</dbReference>
<feature type="region of interest" description="Disordered" evidence="2">
    <location>
        <begin position="1"/>
        <end position="33"/>
    </location>
</feature>
<evidence type="ECO:0000313" key="3">
    <source>
        <dbReference type="EMBL" id="GMF10299.1"/>
    </source>
</evidence>
<feature type="compositionally biased region" description="Basic and acidic residues" evidence="2">
    <location>
        <begin position="749"/>
        <end position="763"/>
    </location>
</feature>
<gene>
    <name evidence="3" type="ORF">Plil01_000112300</name>
</gene>
<dbReference type="GO" id="GO:0030286">
    <property type="term" value="C:dynein complex"/>
    <property type="evidence" value="ECO:0007669"/>
    <property type="project" value="InterPro"/>
</dbReference>
<evidence type="ECO:0000256" key="2">
    <source>
        <dbReference type="SAM" id="MobiDB-lite"/>
    </source>
</evidence>
<feature type="region of interest" description="Disordered" evidence="2">
    <location>
        <begin position="508"/>
        <end position="533"/>
    </location>
</feature>
<dbReference type="PANTHER" id="PTHR10676">
    <property type="entry name" value="DYNEIN HEAVY CHAIN FAMILY PROTEIN"/>
    <property type="match status" value="1"/>
</dbReference>
<dbReference type="Proteomes" id="UP001165083">
    <property type="component" value="Unassembled WGS sequence"/>
</dbReference>
<feature type="coiled-coil region" evidence="1">
    <location>
        <begin position="1008"/>
        <end position="1035"/>
    </location>
</feature>
<dbReference type="InterPro" id="IPR027417">
    <property type="entry name" value="P-loop_NTPase"/>
</dbReference>
<feature type="region of interest" description="Disordered" evidence="2">
    <location>
        <begin position="2731"/>
        <end position="2755"/>
    </location>
</feature>
<evidence type="ECO:0000256" key="1">
    <source>
        <dbReference type="SAM" id="Coils"/>
    </source>
</evidence>
<organism evidence="3 4">
    <name type="scientific">Phytophthora lilii</name>
    <dbReference type="NCBI Taxonomy" id="2077276"/>
    <lineage>
        <taxon>Eukaryota</taxon>
        <taxon>Sar</taxon>
        <taxon>Stramenopiles</taxon>
        <taxon>Oomycota</taxon>
        <taxon>Peronosporomycetes</taxon>
        <taxon>Peronosporales</taxon>
        <taxon>Peronosporaceae</taxon>
        <taxon>Phytophthora</taxon>
    </lineage>
</organism>
<dbReference type="PANTHER" id="PTHR10676:SF359">
    <property type="entry name" value="DYNEIN HEAVY CHAIN DOMAIN-CONTAINING PROTEIN 1"/>
    <property type="match status" value="1"/>
</dbReference>
<dbReference type="OrthoDB" id="128380at2759"/>
<reference evidence="3" key="1">
    <citation type="submission" date="2023-04" db="EMBL/GenBank/DDBJ databases">
        <title>Phytophthora lilii NBRC 32176.</title>
        <authorList>
            <person name="Ichikawa N."/>
            <person name="Sato H."/>
            <person name="Tonouchi N."/>
        </authorList>
    </citation>
    <scope>NUCLEOTIDE SEQUENCE</scope>
    <source>
        <strain evidence="3">NBRC 32176</strain>
    </source>
</reference>
<dbReference type="GO" id="GO:0008569">
    <property type="term" value="F:minus-end-directed microtubule motor activity"/>
    <property type="evidence" value="ECO:0007669"/>
    <property type="project" value="TreeGrafter"/>
</dbReference>
<name>A0A9W6TBT7_9STRA</name>
<evidence type="ECO:0000313" key="4">
    <source>
        <dbReference type="Proteomes" id="UP001165083"/>
    </source>
</evidence>
<feature type="compositionally biased region" description="Basic and acidic residues" evidence="2">
    <location>
        <begin position="22"/>
        <end position="31"/>
    </location>
</feature>